<dbReference type="OMA" id="TVQSNAC"/>
<name>A0A0P1AWU6_PLAHL</name>
<accession>A0A0P1AWU6</accession>
<dbReference type="InterPro" id="IPR026854">
    <property type="entry name" value="VPS13_N"/>
</dbReference>
<evidence type="ECO:0000259" key="4">
    <source>
        <dbReference type="PROSITE" id="PS50106"/>
    </source>
</evidence>
<dbReference type="Proteomes" id="UP000054928">
    <property type="component" value="Unassembled WGS sequence"/>
</dbReference>
<dbReference type="PANTHER" id="PTHR16166:SF93">
    <property type="entry name" value="INTERMEMBRANE LIPID TRANSFER PROTEIN VPS13"/>
    <property type="match status" value="1"/>
</dbReference>
<evidence type="ECO:0000256" key="2">
    <source>
        <dbReference type="ARBA" id="ARBA00022448"/>
    </source>
</evidence>
<dbReference type="InterPro" id="IPR041489">
    <property type="entry name" value="PDZ_6"/>
</dbReference>
<dbReference type="SMART" id="SM00228">
    <property type="entry name" value="PDZ"/>
    <property type="match status" value="1"/>
</dbReference>
<evidence type="ECO:0000313" key="5">
    <source>
        <dbReference type="EMBL" id="CEG45756.1"/>
    </source>
</evidence>
<dbReference type="Pfam" id="PF12624">
    <property type="entry name" value="VPS13_N"/>
    <property type="match status" value="1"/>
</dbReference>
<dbReference type="EMBL" id="CCYD01001640">
    <property type="protein sequence ID" value="CEG45756.1"/>
    <property type="molecule type" value="Genomic_DNA"/>
</dbReference>
<evidence type="ECO:0000256" key="1">
    <source>
        <dbReference type="ARBA" id="ARBA00006545"/>
    </source>
</evidence>
<dbReference type="GO" id="GO:0045053">
    <property type="term" value="P:protein retention in Golgi apparatus"/>
    <property type="evidence" value="ECO:0007669"/>
    <property type="project" value="TreeGrafter"/>
</dbReference>
<feature type="domain" description="PDZ" evidence="4">
    <location>
        <begin position="3156"/>
        <end position="3233"/>
    </location>
</feature>
<dbReference type="OrthoDB" id="428159at2759"/>
<dbReference type="CDD" id="cd00136">
    <property type="entry name" value="PDZ_canonical"/>
    <property type="match status" value="1"/>
</dbReference>
<dbReference type="PROSITE" id="PS50106">
    <property type="entry name" value="PDZ"/>
    <property type="match status" value="1"/>
</dbReference>
<proteinExistence type="inferred from homology"/>
<dbReference type="GeneID" id="36397087"/>
<dbReference type="InterPro" id="IPR009543">
    <property type="entry name" value="VPS13_VAB"/>
</dbReference>
<reference evidence="6" key="1">
    <citation type="submission" date="2014-09" db="EMBL/GenBank/DDBJ databases">
        <authorList>
            <person name="Sharma Rahul"/>
            <person name="Thines Marco"/>
        </authorList>
    </citation>
    <scope>NUCLEOTIDE SEQUENCE [LARGE SCALE GENOMIC DNA]</scope>
</reference>
<dbReference type="GO" id="GO:0006623">
    <property type="term" value="P:protein targeting to vacuole"/>
    <property type="evidence" value="ECO:0007669"/>
    <property type="project" value="TreeGrafter"/>
</dbReference>
<protein>
    <submittedName>
        <fullName evidence="5">Vacuolar protein sorting-associated protein</fullName>
    </submittedName>
</protein>
<dbReference type="InterPro" id="IPR036034">
    <property type="entry name" value="PDZ_sf"/>
</dbReference>
<dbReference type="SUPFAM" id="SSF50156">
    <property type="entry name" value="PDZ domain-like"/>
    <property type="match status" value="1"/>
</dbReference>
<dbReference type="Pfam" id="PF17820">
    <property type="entry name" value="PDZ_6"/>
    <property type="match status" value="1"/>
</dbReference>
<dbReference type="Gene3D" id="2.30.42.10">
    <property type="match status" value="1"/>
</dbReference>
<dbReference type="Pfam" id="PF25036">
    <property type="entry name" value="VPS13_VAB"/>
    <property type="match status" value="1"/>
</dbReference>
<evidence type="ECO:0000313" key="6">
    <source>
        <dbReference type="Proteomes" id="UP000054928"/>
    </source>
</evidence>
<keyword evidence="6" id="KW-1185">Reference proteome</keyword>
<dbReference type="InterPro" id="IPR026847">
    <property type="entry name" value="VPS13"/>
</dbReference>
<dbReference type="PANTHER" id="PTHR16166">
    <property type="entry name" value="VACUOLAR PROTEIN SORTING-ASSOCIATED PROTEIN VPS13"/>
    <property type="match status" value="1"/>
</dbReference>
<dbReference type="GO" id="GO:0006869">
    <property type="term" value="P:lipid transport"/>
    <property type="evidence" value="ECO:0007669"/>
    <property type="project" value="UniProtKB-KW"/>
</dbReference>
<evidence type="ECO:0000256" key="3">
    <source>
        <dbReference type="ARBA" id="ARBA00023055"/>
    </source>
</evidence>
<comment type="similarity">
    <text evidence="1">Belongs to the VPS13 family.</text>
</comment>
<organism evidence="5 6">
    <name type="scientific">Plasmopara halstedii</name>
    <name type="common">Downy mildew of sunflower</name>
    <dbReference type="NCBI Taxonomy" id="4781"/>
    <lineage>
        <taxon>Eukaryota</taxon>
        <taxon>Sar</taxon>
        <taxon>Stramenopiles</taxon>
        <taxon>Oomycota</taxon>
        <taxon>Peronosporomycetes</taxon>
        <taxon>Peronosporales</taxon>
        <taxon>Peronosporaceae</taxon>
        <taxon>Plasmopara</taxon>
    </lineage>
</organism>
<keyword evidence="3" id="KW-0445">Lipid transport</keyword>
<dbReference type="InterPro" id="IPR001478">
    <property type="entry name" value="PDZ"/>
</dbReference>
<sequence length="3255" mass="363192">MLKRKRQSTYSRTMARAIISSILEAQLGKYVDGLRSDSLVVGLWSGELELRDLKLKPHALAELQLPVTIAYGSVSRVLVRVPWNQLGSASVVISLEGVSALVVPNTERPSPAELLQAKHNQLDRRELLRQHRRFASRVASDEKKEKQQTTKYEEDEGTFISRLTARIVANLQVKLFDVHLRYEDVIANPETPFACGLILKQFGFYTTDQEGKEAFVDHTIVHKGFTYKNATFTRLGVYWDRLSTKNARLETKDNVQKALRDMLKPEELDRRQWVLQPCSVAVHLTKNESTDYSTVAKYTIEAQISALQGHLTREQYQDGVFVRHAFIGRKAVEAHFILARGRPLHPPGARPREWWDYATRLVLERLHRNAKNEVIEKKKIVRTLHHRKMRWSSIHQAMLERQLYIEAFRTEIRHGAALDRSTREGKLKHRYEEIYPIDVIILLRDIAQDAEERRAATIQASCVQTEQKGGSWYSYFFGETESQASEEDNILSAEGRDNLREAYNDAVEKSNSAHEVPTGCNLLSIRFTLNEGTLALYQSSTQQTPFVTGIVHGFLAMNIQPESEWDAHICVQNFKILNGLACDTRFQSFCSPSTLSVDPNEACVSIDVSRRKLLYTTQTQDMDAEAIVKLRVSSLPFRVLIDPTFVFFLRAFFSSLLPDKELEKVWHFATSSVAEWMFANDTRYTDAVAEKEAQEAELIHSLEQAHDRLLYDVVVDLEAPVLILPECVGDMTGAVVVINLGKLSVRNEDKAVLLDSQFDTIQTKDDRLYWRVEVTQVFVSLGRQEQLVYWTDQELNAFRKIVQDLSIQLLLDTRSSSSPRLNFHSRMNNHRVDVRPHVGIYAEIPMIVVSLAEEQLVALSRIYSSLVTQSAKQKSIASVIHQHDEEISGETITESRTFNDDSITATLEVEKFVFELKLSLGCVELDLYESFDKEAFLLRASNSLFAFEMYSTHQKIHARLEALVMEDRLYLPDSSFFQLISTGRTGSKTPHLIVVNIVTYSRDTTVKRTVSQLDADVHFNVLHVQWNPSSMALLYRLLSSTASAFDIPGNVDTAQDLTSPSFQNQTPDSRIDAAPKKRVASLSTLRSRAHPIVVVRASLVQFSVTLNKDQQDRQLTRLEMTNSAIKYIQYEAKTGHDAYEVTGYVGNFIGTDLSTSKHPLYATLIGLDEDEARRFHSPREFKALASFEYVSDSIVSDKNRLCLSFLPIRGVYYHQQILELVDFILEGILGAIVSQTLRNATQLLLREDEASTVLHLNVEKPTLILPLSLQDAPHAKITADKLRLEHHPSSTVHYDGPPGARSKRVLHDQVPPYAIIRSQDSVSLRVDCKDLYLEQVRIYCTSQKQTSSNQGLTYEDLIPQPTNLKISIEDLVSSVISLDQSTNDLLPRFTVHSVLPSLEVQISRTSYLGIVALILKNFGADELQNSLPSSCESGRTSDKVASHRPIVTYTYLRPDSDQATLKVCFLIENIRILLFQDEMSSVPSASCSDGHTFQSHAFADVIATNFSTVFDDEYDKTPCLSINLSAFSARDLMGNYSDGGHCRTLMASSEPLEMQYTWNHAASTGELDLTLLKVTGSVCLEPLLRISDFFSLPTSSNQFETEDENESNKLLPYAAQSIQPSSSTRKESISDILRESKDTDLTMTIRVKAKQVSVALPRNAYDSQSPRVVFTGDFTLESVRRPQPIEKMNTSDLDIQSRVQFDALNMEIVLENARRPGCCVALPSGNGKYDAIDVAPLIQLLEPSSLHVEVIQLFPHEGQRQQIMSLKFTPIQVYVSYEDACMGVETIDTLSKSFEQHKQRIADLRRLSCDESSIYHSLTKSHTSSKEFTTQNLRETEIHRYITCELPSVSLTLINDCDGCDMGLVQFQIEQCHVFLNVTYAISRKETTKSKSAGLIAPDAFAITTTLSGGGNLLVLMSYYNPETRDWHPMCTEWALAASVQGLVASDNELHVILTASQALDLTITHGLLEMMASVGGAWKRQAELCEHAHESKDCDFEQRKSAPCVIRNETGLSLSFWLTNETFTTEPHVVDTGNLADVRYLHAPGRGRGVVRRYASGEREAANLRLCIQLMDSKNGVARFQAIRGLVFEELNTRTFPLVDIQGQRTSFMLSLSSRLVEGRILLVVSSPIKLVSRLTVGHAVALLVNDPTWHSPVKIGMLRSNQESAVPVLLSLASELRVRPVENGVTYAWSAPIPVQTRSAAELKVEAAVLHGSPSCHRTAVYCVLMSSRKDVRTVSFAEPLVLVNKLPVMVSFRVQSAYSSAYATNESLTEFQAIAVGATTSIWWTDVAQRPLFQLEVKGCTTPSKWLELAPRGTVNGAVKSVQLERVDDGRPFQLLVRVVGGTESPARPVRVELLANVWMINRSGLELVYGTTADNEAYLPPYAARAQVGNAQISAYSSDGNDKVPVLRIGLRGCNWSARFEADPKRLSWQDECLTLRSAGNNASSRGVLYELGVSADYATRHFGSVTTLVSVIPRYLIINRSSHTVLLLEAPTRRSQRLDDSRNENIAHHVLGSGDWYALYWVGGIRAPLRASVLPIDSALASFCADGYDWSSAFFVDQVGITNIVVPPRSSGRGVDLEITVKRGSFSQATFVVEIADTDPNLALSNVASANAIARTRSWQTLTLHAQVVGIILSVTDKKPGVKGGLEMEPIARTTFTRINLELTWSPRATAAKLNLMGLKVEDLLPQSKNRVVLRPLRQDESTDKSFLELTYLERPHGKYTWVERVHLELQDAKISTSMSFVDRLQKLQQRTSAHFQQKSLVAAFPSEQDAYIESEEEELLAYFVHFNDEGQSADLAAMTGRKLYIASGEISPVRVTVSFTRDKRDSSQHQGFWMSNIKLKIENACVTLEGYRLSRALATQESLCAAIVRFYEQSVKSQALNLIDSIQVTSLVSSMVTGGVTSLVSTLRGKVDPAAAAGALSPGLLTSSVDTDTSLGAPFRYEHLSNGDIVRKHSRALEVCSNNAEFLRQVRHLVYDWDANHTGLGARGCVALALVNNSRHSFVVNTQLNDGASLHMIPLGRRHLAGVLDTLTIDSGTVAVNGTNTWRADRALVVFAYGYTPTLLSSGDVYFTVQSNACNVYATRKTARLKANRGYTATFTLQEVQSWWAVNVVIIGDDLQANNSTTSDSDTRVEGVLTATAKNDLDDEKEYEVKFTSASLGLIAKQSGRMVIVRECVPSSAAEVSGRITAGDCIVSVNGINVANTSQFRYLVSRTPRPIVLRFRSTGRQSNAAYDLFGEAKENEAKLFG</sequence>
<keyword evidence="2" id="KW-0813">Transport</keyword>
<dbReference type="RefSeq" id="XP_024582125.1">
    <property type="nucleotide sequence ID" value="XM_024716536.1"/>
</dbReference>